<dbReference type="PANTHER" id="PTHR36816">
    <property type="entry name" value="ATP SYNTHASE PROTEIN YMF19"/>
    <property type="match status" value="1"/>
</dbReference>
<keyword evidence="11" id="KW-0067">ATP-binding</keyword>
<evidence type="ECO:0000256" key="16">
    <source>
        <dbReference type="ARBA" id="ARBA00023136"/>
    </source>
</evidence>
<keyword evidence="15 22" id="KW-0496">Mitochondrion</keyword>
<name>A0A4D6C799_9CHLO</name>
<evidence type="ECO:0000256" key="17">
    <source>
        <dbReference type="ARBA" id="ARBA00023310"/>
    </source>
</evidence>
<keyword evidence="6" id="KW-0813">Transport</keyword>
<dbReference type="EMBL" id="MK086011">
    <property type="protein sequence ID" value="QBX98899.1"/>
    <property type="molecule type" value="Genomic_DNA"/>
</dbReference>
<keyword evidence="9" id="KW-0547">Nucleotide-binding</keyword>
<evidence type="ECO:0000256" key="4">
    <source>
        <dbReference type="ARBA" id="ARBA00011648"/>
    </source>
</evidence>
<evidence type="ECO:0000256" key="19">
    <source>
        <dbReference type="ARBA" id="ARBA00048383"/>
    </source>
</evidence>
<evidence type="ECO:0000256" key="6">
    <source>
        <dbReference type="ARBA" id="ARBA00022448"/>
    </source>
</evidence>
<protein>
    <recommendedName>
        <fullName evidence="5">H(+)-transporting two-sector ATPase</fullName>
        <ecNumber evidence="5">7.1.2.2</ecNumber>
    </recommendedName>
    <alternativeName>
        <fullName evidence="18">Mitochondrial protein YMF19</fullName>
    </alternativeName>
</protein>
<keyword evidence="12" id="KW-1278">Translocase</keyword>
<keyword evidence="8 20" id="KW-0812">Transmembrane</keyword>
<accession>A0A4D6C799</accession>
<gene>
    <name evidence="22" type="primary">atp8</name>
</gene>
<dbReference type="GO" id="GO:0031966">
    <property type="term" value="C:mitochondrial membrane"/>
    <property type="evidence" value="ECO:0007669"/>
    <property type="project" value="UniProtKB-SubCell"/>
</dbReference>
<comment type="similarity">
    <text evidence="3">Belongs to the ATPase protein YMF19 family.</text>
</comment>
<dbReference type="GO" id="GO:0045259">
    <property type="term" value="C:proton-transporting ATP synthase complex"/>
    <property type="evidence" value="ECO:0007669"/>
    <property type="project" value="UniProtKB-KW"/>
</dbReference>
<evidence type="ECO:0000256" key="20">
    <source>
        <dbReference type="SAM" id="Phobius"/>
    </source>
</evidence>
<evidence type="ECO:0000256" key="18">
    <source>
        <dbReference type="ARBA" id="ARBA00030649"/>
    </source>
</evidence>
<feature type="transmembrane region" description="Helical" evidence="20">
    <location>
        <begin position="12"/>
        <end position="32"/>
    </location>
</feature>
<proteinExistence type="inferred from homology"/>
<evidence type="ECO:0000256" key="11">
    <source>
        <dbReference type="ARBA" id="ARBA00022840"/>
    </source>
</evidence>
<evidence type="ECO:0000256" key="10">
    <source>
        <dbReference type="ARBA" id="ARBA00022781"/>
    </source>
</evidence>
<dbReference type="GO" id="GO:0006754">
    <property type="term" value="P:ATP biosynthetic process"/>
    <property type="evidence" value="ECO:0007669"/>
    <property type="project" value="UniProtKB-KW"/>
</dbReference>
<evidence type="ECO:0000256" key="15">
    <source>
        <dbReference type="ARBA" id="ARBA00023128"/>
    </source>
</evidence>
<dbReference type="InterPro" id="IPR003319">
    <property type="entry name" value="YMF19-like_N"/>
</dbReference>
<evidence type="ECO:0000313" key="22">
    <source>
        <dbReference type="EMBL" id="QBX98899.1"/>
    </source>
</evidence>
<comment type="subcellular location">
    <subcellularLocation>
        <location evidence="2">Mitochondrion membrane</location>
        <topology evidence="2">Single-pass membrane protein</topology>
    </subcellularLocation>
</comment>
<evidence type="ECO:0000256" key="13">
    <source>
        <dbReference type="ARBA" id="ARBA00022989"/>
    </source>
</evidence>
<evidence type="ECO:0000256" key="14">
    <source>
        <dbReference type="ARBA" id="ARBA00023065"/>
    </source>
</evidence>
<reference evidence="22" key="1">
    <citation type="journal article" date="2019" name="Genome Biol. Evol.">
        <title>Tracing the Evolution of the Plastome and Mitogenome in the Chloropicophyceae Uncovered Convergent tRNA Gene Losses and a Variant Plastid Genetic Code.</title>
        <authorList>
            <person name="Turmel M."/>
            <person name="Dos Santos A.L."/>
            <person name="Otis C."/>
            <person name="Sergerie R."/>
            <person name="Lemieux C."/>
        </authorList>
    </citation>
    <scope>NUCLEOTIDE SEQUENCE</scope>
</reference>
<keyword evidence="16 20" id="KW-0472">Membrane</keyword>
<dbReference type="Pfam" id="PF02326">
    <property type="entry name" value="YMF19"/>
    <property type="match status" value="1"/>
</dbReference>
<feature type="domain" description="ATP synthase YMF19-like N-terminal" evidence="21">
    <location>
        <begin position="2"/>
        <end position="71"/>
    </location>
</feature>
<dbReference type="GO" id="GO:0005524">
    <property type="term" value="F:ATP binding"/>
    <property type="evidence" value="ECO:0007669"/>
    <property type="project" value="UniProtKB-KW"/>
</dbReference>
<comment type="function">
    <text evidence="1">This is one of the chains of the nonenzymatic component (CF(0) subunit) of the mitochondrial ATPase complex.</text>
</comment>
<evidence type="ECO:0000256" key="7">
    <source>
        <dbReference type="ARBA" id="ARBA00022547"/>
    </source>
</evidence>
<dbReference type="PANTHER" id="PTHR36816:SF1">
    <property type="entry name" value="ATP SYNTHASE PROTEIN YMF19"/>
    <property type="match status" value="1"/>
</dbReference>
<keyword evidence="13 20" id="KW-1133">Transmembrane helix</keyword>
<evidence type="ECO:0000259" key="21">
    <source>
        <dbReference type="Pfam" id="PF02326"/>
    </source>
</evidence>
<comment type="subunit">
    <text evidence="4">F-type ATPases have 2 components, CF(1) - the catalytic core - and CF(0) - the membrane proton channel. CF(1) has five subunits: alpha(3), beta(3), gamma(1), delta(1), epsilon(1). CF(0) has three main subunits: a, b and c.</text>
</comment>
<keyword evidence="17" id="KW-0066">ATP synthesis</keyword>
<geneLocation type="mitochondrion" evidence="22"/>
<dbReference type="AlphaFoldDB" id="A0A4D6C799"/>
<evidence type="ECO:0000256" key="2">
    <source>
        <dbReference type="ARBA" id="ARBA00004304"/>
    </source>
</evidence>
<dbReference type="InterPro" id="IPR044975">
    <property type="entry name" value="YMF19-like"/>
</dbReference>
<sequence length="162" mass="18006">MPQLDHVSYFSQYLWLCVFFFIFYVALLKGFLPRMSRILKLRDAKTGGSTGGGFSEDEKQSVDTSYQSVLNEGLSTCQAGLVSRFEQTGQWLDTEQAKANQAVFNTANQAYLNTLGSSSLENQLVMSQLEVLTPPMPSSSIEGAKKDLYASRLIQTLNRLGQ</sequence>
<keyword evidence="10" id="KW-0375">Hydrogen ion transport</keyword>
<evidence type="ECO:0000256" key="12">
    <source>
        <dbReference type="ARBA" id="ARBA00022967"/>
    </source>
</evidence>
<comment type="catalytic activity">
    <reaction evidence="19">
        <text>ATP + H2O + 4 H(+)(in) = ADP + phosphate + 5 H(+)(out)</text>
        <dbReference type="Rhea" id="RHEA:57720"/>
        <dbReference type="ChEBI" id="CHEBI:15377"/>
        <dbReference type="ChEBI" id="CHEBI:15378"/>
        <dbReference type="ChEBI" id="CHEBI:30616"/>
        <dbReference type="ChEBI" id="CHEBI:43474"/>
        <dbReference type="ChEBI" id="CHEBI:456216"/>
        <dbReference type="EC" id="7.1.2.2"/>
    </reaction>
</comment>
<evidence type="ECO:0000256" key="8">
    <source>
        <dbReference type="ARBA" id="ARBA00022692"/>
    </source>
</evidence>
<dbReference type="EC" id="7.1.2.2" evidence="5"/>
<dbReference type="RefSeq" id="YP_009647176.1">
    <property type="nucleotide sequence ID" value="NC_042603.1"/>
</dbReference>
<evidence type="ECO:0000256" key="5">
    <source>
        <dbReference type="ARBA" id="ARBA00012473"/>
    </source>
</evidence>
<dbReference type="GO" id="GO:1902600">
    <property type="term" value="P:proton transmembrane transport"/>
    <property type="evidence" value="ECO:0007669"/>
    <property type="project" value="UniProtKB-KW"/>
</dbReference>
<evidence type="ECO:0000256" key="9">
    <source>
        <dbReference type="ARBA" id="ARBA00022741"/>
    </source>
</evidence>
<keyword evidence="7" id="KW-0138">CF(0)</keyword>
<evidence type="ECO:0000256" key="3">
    <source>
        <dbReference type="ARBA" id="ARBA00010946"/>
    </source>
</evidence>
<organism evidence="22">
    <name type="scientific">Chloroparvula pacifica</name>
    <dbReference type="NCBI Taxonomy" id="1883388"/>
    <lineage>
        <taxon>Eukaryota</taxon>
        <taxon>Viridiplantae</taxon>
        <taxon>Chlorophyta</taxon>
        <taxon>Chloropicophyceae</taxon>
        <taxon>Chloropicales</taxon>
        <taxon>Chloropicaceae</taxon>
        <taxon>Chloroparvula</taxon>
    </lineage>
</organism>
<keyword evidence="14" id="KW-0406">Ion transport</keyword>
<dbReference type="GeneID" id="40513608"/>
<evidence type="ECO:0000256" key="1">
    <source>
        <dbReference type="ARBA" id="ARBA00003096"/>
    </source>
</evidence>